<accession>A0A9X2FDB6</accession>
<feature type="transmembrane region" description="Helical" evidence="1">
    <location>
        <begin position="26"/>
        <end position="47"/>
    </location>
</feature>
<comment type="caution">
    <text evidence="2">The sequence shown here is derived from an EMBL/GenBank/DDBJ whole genome shotgun (WGS) entry which is preliminary data.</text>
</comment>
<gene>
    <name evidence="2" type="ORF">NG895_23520</name>
</gene>
<feature type="transmembrane region" description="Helical" evidence="1">
    <location>
        <begin position="67"/>
        <end position="92"/>
    </location>
</feature>
<reference evidence="2" key="1">
    <citation type="submission" date="2022-06" db="EMBL/GenBank/DDBJ databases">
        <title>Aeoliella straminimaris, a novel planctomycete from sediments.</title>
        <authorList>
            <person name="Vitorino I.R."/>
            <person name="Lage O.M."/>
        </authorList>
    </citation>
    <scope>NUCLEOTIDE SEQUENCE</scope>
    <source>
        <strain evidence="2">ICT_H6.2</strain>
    </source>
</reference>
<dbReference type="PANTHER" id="PTHR43471">
    <property type="entry name" value="ABC TRANSPORTER PERMEASE"/>
    <property type="match status" value="1"/>
</dbReference>
<feature type="transmembrane region" description="Helical" evidence="1">
    <location>
        <begin position="492"/>
        <end position="515"/>
    </location>
</feature>
<dbReference type="GO" id="GO:0005886">
    <property type="term" value="C:plasma membrane"/>
    <property type="evidence" value="ECO:0007669"/>
    <property type="project" value="UniProtKB-SubCell"/>
</dbReference>
<feature type="transmembrane region" description="Helical" evidence="1">
    <location>
        <begin position="552"/>
        <end position="571"/>
    </location>
</feature>
<proteinExistence type="predicted"/>
<evidence type="ECO:0000313" key="2">
    <source>
        <dbReference type="EMBL" id="MCO6046880.1"/>
    </source>
</evidence>
<dbReference type="EMBL" id="JAMXLR010000077">
    <property type="protein sequence ID" value="MCO6046880.1"/>
    <property type="molecule type" value="Genomic_DNA"/>
</dbReference>
<dbReference type="Proteomes" id="UP001155241">
    <property type="component" value="Unassembled WGS sequence"/>
</dbReference>
<dbReference type="PANTHER" id="PTHR43471:SF12">
    <property type="entry name" value="HYPOTHETICAL MEMBRANE PROTEIN, CONSERVED"/>
    <property type="match status" value="1"/>
</dbReference>
<feature type="transmembrane region" description="Helical" evidence="1">
    <location>
        <begin position="577"/>
        <end position="599"/>
    </location>
</feature>
<keyword evidence="3" id="KW-1185">Reference proteome</keyword>
<dbReference type="RefSeq" id="WP_252854990.1">
    <property type="nucleotide sequence ID" value="NZ_JAMXLR010000077.1"/>
</dbReference>
<keyword evidence="1" id="KW-0472">Membrane</keyword>
<keyword evidence="1" id="KW-1133">Transmembrane helix</keyword>
<dbReference type="AlphaFoldDB" id="A0A9X2FDB6"/>
<feature type="transmembrane region" description="Helical" evidence="1">
    <location>
        <begin position="342"/>
        <end position="363"/>
    </location>
</feature>
<feature type="transmembrane region" description="Helical" evidence="1">
    <location>
        <begin position="461"/>
        <end position="480"/>
    </location>
</feature>
<sequence length="613" mass="65397">MLSEAPLFIGPVFTREAMTAPRGARFYAVPAVAVGTLLCLLWTYWQIVTGSQPSQTAGMSARFGSEVFALLAPLEMAVAMLMAAVLTSAAVAQEKDRKTLILLLLSRLTNSELVLGRLLASLLVVLVVVAAAVPFFFLLVLLGGISYGQVARVTAVTVMSALAAGSLGSTLALWRDKTFQALAMTFLALMLWLLAWEGVATGALGETVLGVNAEALATAMSPWRAVLAAAQSDLFATMPGTPTLFGLPPVRAFLVTSAIGIVVLNGLAIGLVRVWNPSRETRTQEREEDEARAIWSQPQADDAANTAARAEAHRAPGRVREVWDNPILWREIRTGAYGKKILIIRLGYLVVVALSALALHTLLTGDTGPVELGLTIPAAAKPLAPLMALSVVLVNALAVTSLTSERDSRALDLLLVTDLTPKEIIFGKLGGVIYNSKEMLILPLVLCGYVWWLGYSNLENLVFLIIGYLVMQLFAAVLGLHCGMTYLNSRQAAGVSVGTLLYLFIGILVCMRMMVAAGDNFLTQLPTFAGFILGGGLAMYVALGWRLDSKALRLACGLAPFATFYVITSFLEQQYGSVFFVTVVAYGFATAAMLVPAVAEFDVATGRTGERTG</sequence>
<feature type="transmembrane region" description="Helical" evidence="1">
    <location>
        <begin position="113"/>
        <end position="141"/>
    </location>
</feature>
<feature type="transmembrane region" description="Helical" evidence="1">
    <location>
        <begin position="252"/>
        <end position="272"/>
    </location>
</feature>
<protein>
    <submittedName>
        <fullName evidence="2">ABC transporter permease subunit</fullName>
    </submittedName>
</protein>
<dbReference type="GO" id="GO:0140359">
    <property type="term" value="F:ABC-type transporter activity"/>
    <property type="evidence" value="ECO:0007669"/>
    <property type="project" value="InterPro"/>
</dbReference>
<evidence type="ECO:0000256" key="1">
    <source>
        <dbReference type="SAM" id="Phobius"/>
    </source>
</evidence>
<organism evidence="2 3">
    <name type="scientific">Aeoliella straminimaris</name>
    <dbReference type="NCBI Taxonomy" id="2954799"/>
    <lineage>
        <taxon>Bacteria</taxon>
        <taxon>Pseudomonadati</taxon>
        <taxon>Planctomycetota</taxon>
        <taxon>Planctomycetia</taxon>
        <taxon>Pirellulales</taxon>
        <taxon>Lacipirellulaceae</taxon>
        <taxon>Aeoliella</taxon>
    </lineage>
</organism>
<feature type="transmembrane region" description="Helical" evidence="1">
    <location>
        <begin position="153"/>
        <end position="174"/>
    </location>
</feature>
<feature type="transmembrane region" description="Helical" evidence="1">
    <location>
        <begin position="527"/>
        <end position="545"/>
    </location>
</feature>
<evidence type="ECO:0000313" key="3">
    <source>
        <dbReference type="Proteomes" id="UP001155241"/>
    </source>
</evidence>
<feature type="transmembrane region" description="Helical" evidence="1">
    <location>
        <begin position="439"/>
        <end position="455"/>
    </location>
</feature>
<feature type="transmembrane region" description="Helical" evidence="1">
    <location>
        <begin position="383"/>
        <end position="402"/>
    </location>
</feature>
<feature type="transmembrane region" description="Helical" evidence="1">
    <location>
        <begin position="181"/>
        <end position="199"/>
    </location>
</feature>
<name>A0A9X2FDB6_9BACT</name>
<keyword evidence="1" id="KW-0812">Transmembrane</keyword>